<dbReference type="EMBL" id="MU970183">
    <property type="protein sequence ID" value="KAK9319488.1"/>
    <property type="molecule type" value="Genomic_DNA"/>
</dbReference>
<evidence type="ECO:0000313" key="2">
    <source>
        <dbReference type="Proteomes" id="UP001489719"/>
    </source>
</evidence>
<comment type="caution">
    <text evidence="1">The sequence shown here is derived from an EMBL/GenBank/DDBJ whole genome shotgun (WGS) entry which is preliminary data.</text>
</comment>
<proteinExistence type="predicted"/>
<protein>
    <submittedName>
        <fullName evidence="1">Uncharacterized protein</fullName>
    </submittedName>
</protein>
<accession>A0ACC3TED6</accession>
<organism evidence="1 2">
    <name type="scientific">Lipomyces orientalis</name>
    <dbReference type="NCBI Taxonomy" id="1233043"/>
    <lineage>
        <taxon>Eukaryota</taxon>
        <taxon>Fungi</taxon>
        <taxon>Dikarya</taxon>
        <taxon>Ascomycota</taxon>
        <taxon>Saccharomycotina</taxon>
        <taxon>Lipomycetes</taxon>
        <taxon>Lipomycetales</taxon>
        <taxon>Lipomycetaceae</taxon>
        <taxon>Lipomyces</taxon>
    </lineage>
</organism>
<reference evidence="2" key="1">
    <citation type="journal article" date="2024" name="Front. Bioeng. Biotechnol.">
        <title>Genome-scale model development and genomic sequencing of the oleaginous clade Lipomyces.</title>
        <authorList>
            <person name="Czajka J.J."/>
            <person name="Han Y."/>
            <person name="Kim J."/>
            <person name="Mondo S.J."/>
            <person name="Hofstad B.A."/>
            <person name="Robles A."/>
            <person name="Haridas S."/>
            <person name="Riley R."/>
            <person name="LaButti K."/>
            <person name="Pangilinan J."/>
            <person name="Andreopoulos W."/>
            <person name="Lipzen A."/>
            <person name="Yan J."/>
            <person name="Wang M."/>
            <person name="Ng V."/>
            <person name="Grigoriev I.V."/>
            <person name="Spatafora J.W."/>
            <person name="Magnuson J.K."/>
            <person name="Baker S.E."/>
            <person name="Pomraning K.R."/>
        </authorList>
    </citation>
    <scope>NUCLEOTIDE SEQUENCE [LARGE SCALE GENOMIC DNA]</scope>
    <source>
        <strain evidence="2">CBS 10300</strain>
    </source>
</reference>
<gene>
    <name evidence="1" type="ORF">V1517DRAFT_46299</name>
</gene>
<name>A0ACC3TED6_9ASCO</name>
<dbReference type="Proteomes" id="UP001489719">
    <property type="component" value="Unassembled WGS sequence"/>
</dbReference>
<evidence type="ECO:0000313" key="1">
    <source>
        <dbReference type="EMBL" id="KAK9319488.1"/>
    </source>
</evidence>
<keyword evidence="2" id="KW-1185">Reference proteome</keyword>
<sequence>MRIGDPSLGGYIACYSSFITDCIESGRILDAQEYAIVEMPEDDAEEELGDGSSQVDIGEYADSLGLAPTEGGKQPLPSSSSQTTSAKQRHLPWDFPRLQTPTSSPLRVVPWQTIQQSSELHTLEDDDEQTIERIEYAPKPALATPAKILSAKHCRKRSHVSDSDEEEIIPSQFVLQAGATSPSLSPLSSEPLSRKYLPSLKLKEQTSSQLNASLLAPSTSPRGPPIKRRKLNEAANIPELAEFDFERPQNDFDEEPYSIAGSIYESDDEQEQFIQTKLPLFTAAHHSLSDFGLEELNWRGELKRKTVSDQKSLYQIVDELRQKYCVDPSVIFGLLHRTSFRLDILDVALHGYAEKGVEFELNRDIVGVFTIQDDEDLATNDPQAIKRVQERHGKDLAAWRIRYWEIFGVIHRRERPSHMEDGVHQLI</sequence>